<dbReference type="GO" id="GO:0097192">
    <property type="term" value="P:extrinsic apoptotic signaling pathway in absence of ligand"/>
    <property type="evidence" value="ECO:0007669"/>
    <property type="project" value="TreeGrafter"/>
</dbReference>
<evidence type="ECO:0000259" key="7">
    <source>
        <dbReference type="SMART" id="SM00337"/>
    </source>
</evidence>
<dbReference type="SUPFAM" id="SSF56854">
    <property type="entry name" value="Bcl-2 inhibitors of programmed cell death"/>
    <property type="match status" value="1"/>
</dbReference>
<gene>
    <name evidence="8" type="ORF">PVAND_012149</name>
</gene>
<dbReference type="OrthoDB" id="6021377at2759"/>
<evidence type="ECO:0000256" key="1">
    <source>
        <dbReference type="ARBA" id="ARBA00004167"/>
    </source>
</evidence>
<dbReference type="Pfam" id="PF00452">
    <property type="entry name" value="Bcl-2"/>
    <property type="match status" value="1"/>
</dbReference>
<dbReference type="InterPro" id="IPR026298">
    <property type="entry name" value="Bcl-2_fam"/>
</dbReference>
<evidence type="ECO:0000256" key="6">
    <source>
        <dbReference type="SAM" id="Phobius"/>
    </source>
</evidence>
<dbReference type="EMBL" id="JADBJN010000001">
    <property type="protein sequence ID" value="KAG5682825.1"/>
    <property type="molecule type" value="Genomic_DNA"/>
</dbReference>
<dbReference type="AlphaFoldDB" id="A0A9J6CKQ8"/>
<keyword evidence="9" id="KW-1185">Reference proteome</keyword>
<feature type="transmembrane region" description="Helical" evidence="6">
    <location>
        <begin position="282"/>
        <end position="302"/>
    </location>
</feature>
<dbReference type="SMART" id="SM00337">
    <property type="entry name" value="BCL"/>
    <property type="match status" value="1"/>
</dbReference>
<accession>A0A9J6CKQ8</accession>
<protein>
    <recommendedName>
        <fullName evidence="7">Bcl-2 Bcl-2 homology region 1-3 domain-containing protein</fullName>
    </recommendedName>
</protein>
<dbReference type="Proteomes" id="UP001107558">
    <property type="component" value="Chromosome 1"/>
</dbReference>
<proteinExistence type="inferred from homology"/>
<dbReference type="PANTHER" id="PTHR11256:SF48">
    <property type="entry name" value="BCL-2-RELATED OVARIAN KILLER PROTEIN"/>
    <property type="match status" value="1"/>
</dbReference>
<dbReference type="InterPro" id="IPR036834">
    <property type="entry name" value="Bcl-2-like_sf"/>
</dbReference>
<reference evidence="8" key="1">
    <citation type="submission" date="2021-03" db="EMBL/GenBank/DDBJ databases">
        <title>Chromosome level genome of the anhydrobiotic midge Polypedilum vanderplanki.</title>
        <authorList>
            <person name="Yoshida Y."/>
            <person name="Kikawada T."/>
            <person name="Gusev O."/>
        </authorList>
    </citation>
    <scope>NUCLEOTIDE SEQUENCE</scope>
    <source>
        <strain evidence="8">NIAS01</strain>
        <tissue evidence="8">Whole body or cell culture</tissue>
    </source>
</reference>
<evidence type="ECO:0000256" key="4">
    <source>
        <dbReference type="ARBA" id="ARBA00022989"/>
    </source>
</evidence>
<comment type="caution">
    <text evidence="8">The sequence shown here is derived from an EMBL/GenBank/DDBJ whole genome shotgun (WGS) entry which is preliminary data.</text>
</comment>
<dbReference type="PANTHER" id="PTHR11256">
    <property type="entry name" value="BCL-2 RELATED"/>
    <property type="match status" value="1"/>
</dbReference>
<keyword evidence="3 6" id="KW-0812">Transmembrane</keyword>
<dbReference type="Gene3D" id="1.10.437.10">
    <property type="entry name" value="Blc2-like"/>
    <property type="match status" value="1"/>
</dbReference>
<sequence length="309" mass="34994">MVIIEDQHFIMTSPTTTTICPEVIFTPSDAHLSATTLMKSTRVQMKRKFSFPASLHSSTLLTTESNANVIARTTRRLSANVSDRVSERVRKLSTAMGLGWTHSPSKEILLSQAKFLITLYIRFRLKRSVILNQQKKKQGLQKLQRSMLGVGEIKEVFLAIKEACTCLENMHMKIYTNIGRQITNGPGICFEKPEETVIILGTISKFLFKSDVTWGKIVSLFCITGSLAVDLVRFNQEEYLPKIIDGFCGVVEDELVPWLSEQNHGWSQLHAKMIDKKKSIELTAQLACSIILFSIIVLFFLINNYLLKF</sequence>
<dbReference type="GO" id="GO:0001836">
    <property type="term" value="P:release of cytochrome c from mitochondria"/>
    <property type="evidence" value="ECO:0007669"/>
    <property type="project" value="TreeGrafter"/>
</dbReference>
<keyword evidence="4 6" id="KW-1133">Transmembrane helix</keyword>
<evidence type="ECO:0000256" key="2">
    <source>
        <dbReference type="ARBA" id="ARBA00009458"/>
    </source>
</evidence>
<organism evidence="8 9">
    <name type="scientific">Polypedilum vanderplanki</name>
    <name type="common">Sleeping chironomid midge</name>
    <dbReference type="NCBI Taxonomy" id="319348"/>
    <lineage>
        <taxon>Eukaryota</taxon>
        <taxon>Metazoa</taxon>
        <taxon>Ecdysozoa</taxon>
        <taxon>Arthropoda</taxon>
        <taxon>Hexapoda</taxon>
        <taxon>Insecta</taxon>
        <taxon>Pterygota</taxon>
        <taxon>Neoptera</taxon>
        <taxon>Endopterygota</taxon>
        <taxon>Diptera</taxon>
        <taxon>Nematocera</taxon>
        <taxon>Chironomoidea</taxon>
        <taxon>Chironomidae</taxon>
        <taxon>Chironominae</taxon>
        <taxon>Polypedilum</taxon>
        <taxon>Polypedilum</taxon>
    </lineage>
</organism>
<comment type="subcellular location">
    <subcellularLocation>
        <location evidence="1">Membrane</location>
        <topology evidence="1">Single-pass membrane protein</topology>
    </subcellularLocation>
</comment>
<name>A0A9J6CKQ8_POLVA</name>
<keyword evidence="5 6" id="KW-0472">Membrane</keyword>
<dbReference type="GO" id="GO:0051400">
    <property type="term" value="F:BH domain binding"/>
    <property type="evidence" value="ECO:0007669"/>
    <property type="project" value="TreeGrafter"/>
</dbReference>
<dbReference type="GO" id="GO:0042981">
    <property type="term" value="P:regulation of apoptotic process"/>
    <property type="evidence" value="ECO:0007669"/>
    <property type="project" value="InterPro"/>
</dbReference>
<evidence type="ECO:0000313" key="9">
    <source>
        <dbReference type="Proteomes" id="UP001107558"/>
    </source>
</evidence>
<comment type="similarity">
    <text evidence="2">Belongs to the Bcl-2 family.</text>
</comment>
<feature type="domain" description="Bcl-2 Bcl-2 homology region 1-3" evidence="7">
    <location>
        <begin position="160"/>
        <end position="266"/>
    </location>
</feature>
<evidence type="ECO:0000256" key="5">
    <source>
        <dbReference type="ARBA" id="ARBA00023136"/>
    </source>
</evidence>
<evidence type="ECO:0000256" key="3">
    <source>
        <dbReference type="ARBA" id="ARBA00022692"/>
    </source>
</evidence>
<dbReference type="InterPro" id="IPR046371">
    <property type="entry name" value="Bcl-2_BH1-3"/>
</dbReference>
<evidence type="ECO:0000313" key="8">
    <source>
        <dbReference type="EMBL" id="KAG5682825.1"/>
    </source>
</evidence>
<dbReference type="GO" id="GO:0005741">
    <property type="term" value="C:mitochondrial outer membrane"/>
    <property type="evidence" value="ECO:0007669"/>
    <property type="project" value="TreeGrafter"/>
</dbReference>
<dbReference type="GO" id="GO:0008630">
    <property type="term" value="P:intrinsic apoptotic signaling pathway in response to DNA damage"/>
    <property type="evidence" value="ECO:0007669"/>
    <property type="project" value="TreeGrafter"/>
</dbReference>